<organism evidence="4 5">
    <name type="scientific">Colletotrichum lupini</name>
    <dbReference type="NCBI Taxonomy" id="145971"/>
    <lineage>
        <taxon>Eukaryota</taxon>
        <taxon>Fungi</taxon>
        <taxon>Dikarya</taxon>
        <taxon>Ascomycota</taxon>
        <taxon>Pezizomycotina</taxon>
        <taxon>Sordariomycetes</taxon>
        <taxon>Hypocreomycetidae</taxon>
        <taxon>Glomerellales</taxon>
        <taxon>Glomerellaceae</taxon>
        <taxon>Colletotrichum</taxon>
        <taxon>Colletotrichum acutatum species complex</taxon>
    </lineage>
</organism>
<evidence type="ECO:0000256" key="2">
    <source>
        <dbReference type="SAM" id="Phobius"/>
    </source>
</evidence>
<feature type="chain" id="PRO_5040407768" description="Exo-alpha-sialidase / neuraminidase" evidence="3">
    <location>
        <begin position="22"/>
        <end position="585"/>
    </location>
</feature>
<feature type="region of interest" description="Disordered" evidence="1">
    <location>
        <begin position="276"/>
        <end position="295"/>
    </location>
</feature>
<evidence type="ECO:0000313" key="4">
    <source>
        <dbReference type="EMBL" id="UQC82617.1"/>
    </source>
</evidence>
<evidence type="ECO:0000256" key="3">
    <source>
        <dbReference type="SAM" id="SignalP"/>
    </source>
</evidence>
<dbReference type="GeneID" id="73342107"/>
<feature type="region of interest" description="Disordered" evidence="1">
    <location>
        <begin position="566"/>
        <end position="585"/>
    </location>
</feature>
<accession>A0A9Q8SS95</accession>
<gene>
    <name evidence="4" type="ORF">CLUP02_08107</name>
</gene>
<keyword evidence="2" id="KW-0812">Transmembrane</keyword>
<keyword evidence="2" id="KW-1133">Transmembrane helix</keyword>
<evidence type="ECO:0008006" key="6">
    <source>
        <dbReference type="Google" id="ProtNLM"/>
    </source>
</evidence>
<keyword evidence="2" id="KW-0472">Membrane</keyword>
<feature type="signal peptide" evidence="3">
    <location>
        <begin position="1"/>
        <end position="21"/>
    </location>
</feature>
<feature type="region of interest" description="Disordered" evidence="1">
    <location>
        <begin position="431"/>
        <end position="519"/>
    </location>
</feature>
<dbReference type="KEGG" id="clup:CLUP02_08107"/>
<evidence type="ECO:0000313" key="5">
    <source>
        <dbReference type="Proteomes" id="UP000830671"/>
    </source>
</evidence>
<reference evidence="4" key="1">
    <citation type="journal article" date="2021" name="Mol. Plant Microbe Interact.">
        <title>Complete Genome Sequence of the Plant-Pathogenic Fungus Colletotrichum lupini.</title>
        <authorList>
            <person name="Baroncelli R."/>
            <person name="Pensec F."/>
            <person name="Da Lio D."/>
            <person name="Boufleur T."/>
            <person name="Vicente I."/>
            <person name="Sarrocco S."/>
            <person name="Picot A."/>
            <person name="Baraldi E."/>
            <person name="Sukno S."/>
            <person name="Thon M."/>
            <person name="Le Floch G."/>
        </authorList>
    </citation>
    <scope>NUCLEOTIDE SEQUENCE</scope>
    <source>
        <strain evidence="4">IMI 504893</strain>
    </source>
</reference>
<feature type="region of interest" description="Disordered" evidence="1">
    <location>
        <begin position="388"/>
        <end position="408"/>
    </location>
</feature>
<dbReference type="AlphaFoldDB" id="A0A9Q8SS95"/>
<evidence type="ECO:0000256" key="1">
    <source>
        <dbReference type="SAM" id="MobiDB-lite"/>
    </source>
</evidence>
<keyword evidence="5" id="KW-1185">Reference proteome</keyword>
<dbReference type="EMBL" id="CP019476">
    <property type="protein sequence ID" value="UQC82617.1"/>
    <property type="molecule type" value="Genomic_DNA"/>
</dbReference>
<sequence>MAVPSLWHLLFVFSLVTAVLSLEVTPDSDCAALCLGGPNGTAIDTTTSGTNSSDIVCEDDQYHSTGKGIKFRNCVSCLQKSQASKGVESDASWFLYFLDNIRYAVDVCLFDFPDAISHINSPCIINSACRPLKNALATALTTPDANTAYDYCTADGDKFSSSNWWSCVRCLQSSDSQSYLSNFLIALKAGCQQQPGNGTLLGLTGQLFSTEPVNITDSNTNTTLPGDGGASSTTMTLGTIVGIAVGGGLVFVGAICLFVIYCRKQRKQRMQDEADYLPPHHQHHPPRSHASSFTAISNGPYLPIGGGVGDHKKSSSINSYNYELQEKNIIASSNNNSFNNNAEYYDKLEQEVQAGRDMAHYNFDPHSGFHGPGSALPTHPAYIPRAMSRQSGRTPTPTPTPPPANLNLNVNAAIPRKTNTPDSYALQTYLTATDEPGTMSGIRPPPRAVSRTPSPARSHGSHSDNTNNTPRMVNIPPPPPGKPPGRKQSRRIPSLSLPSVPRIRVPKQYSPPSITVQGATPIADRGERTNEMQISEPLTFHEERFRDEPLAGRSAIISHQVPVRIDPEEYEGDMPIRSGKSTLYG</sequence>
<feature type="transmembrane region" description="Helical" evidence="2">
    <location>
        <begin position="240"/>
        <end position="261"/>
    </location>
</feature>
<keyword evidence="3" id="KW-0732">Signal</keyword>
<proteinExistence type="predicted"/>
<dbReference type="RefSeq" id="XP_049144240.1">
    <property type="nucleotide sequence ID" value="XM_049287097.1"/>
</dbReference>
<name>A0A9Q8SS95_9PEZI</name>
<protein>
    <recommendedName>
        <fullName evidence="6">Exo-alpha-sialidase / neuraminidase</fullName>
    </recommendedName>
</protein>
<dbReference type="Proteomes" id="UP000830671">
    <property type="component" value="Chromosome 4"/>
</dbReference>